<dbReference type="Proteomes" id="UP000316759">
    <property type="component" value="Unassembled WGS sequence"/>
</dbReference>
<protein>
    <submittedName>
        <fullName evidence="1">Uncharacterized protein</fullName>
    </submittedName>
</protein>
<keyword evidence="2" id="KW-1185">Reference proteome</keyword>
<name>A0A504Y804_FASGI</name>
<sequence length="121" mass="13773">MEEQLKEQDPELVNKTSRVEKYVEACCTRGILEEALEEPITNELYRRVSPTVNTVNGTSATSSRNTSVDVVAVDRSENIYIDNAFSVPHIPLEISECFIAEDADKRIHLRKIPSKEIRPRK</sequence>
<dbReference type="EMBL" id="SUNJ01014170">
    <property type="protein sequence ID" value="TPP56716.1"/>
    <property type="molecule type" value="Genomic_DNA"/>
</dbReference>
<reference evidence="1 2" key="1">
    <citation type="submission" date="2019-04" db="EMBL/GenBank/DDBJ databases">
        <title>Annotation for the trematode Fasciola gigantica.</title>
        <authorList>
            <person name="Choi Y.-J."/>
        </authorList>
    </citation>
    <scope>NUCLEOTIDE SEQUENCE [LARGE SCALE GENOMIC DNA]</scope>
    <source>
        <strain evidence="1">Uganda_cow_1</strain>
    </source>
</reference>
<comment type="caution">
    <text evidence="1">The sequence shown here is derived from an EMBL/GenBank/DDBJ whole genome shotgun (WGS) entry which is preliminary data.</text>
</comment>
<evidence type="ECO:0000313" key="1">
    <source>
        <dbReference type="EMBL" id="TPP56716.1"/>
    </source>
</evidence>
<organism evidence="1 2">
    <name type="scientific">Fasciola gigantica</name>
    <name type="common">Giant liver fluke</name>
    <dbReference type="NCBI Taxonomy" id="46835"/>
    <lineage>
        <taxon>Eukaryota</taxon>
        <taxon>Metazoa</taxon>
        <taxon>Spiralia</taxon>
        <taxon>Lophotrochozoa</taxon>
        <taxon>Platyhelminthes</taxon>
        <taxon>Trematoda</taxon>
        <taxon>Digenea</taxon>
        <taxon>Plagiorchiida</taxon>
        <taxon>Echinostomata</taxon>
        <taxon>Echinostomatoidea</taxon>
        <taxon>Fasciolidae</taxon>
        <taxon>Fasciola</taxon>
    </lineage>
</organism>
<evidence type="ECO:0000313" key="2">
    <source>
        <dbReference type="Proteomes" id="UP000316759"/>
    </source>
</evidence>
<dbReference type="AlphaFoldDB" id="A0A504Y804"/>
<accession>A0A504Y804</accession>
<proteinExistence type="predicted"/>
<gene>
    <name evidence="1" type="ORF">FGIG_07527</name>
</gene>